<dbReference type="GO" id="GO:0016747">
    <property type="term" value="F:acyltransferase activity, transferring groups other than amino-acyl groups"/>
    <property type="evidence" value="ECO:0007669"/>
    <property type="project" value="InterPro"/>
</dbReference>
<dbReference type="InterPro" id="IPR016181">
    <property type="entry name" value="Acyl_CoA_acyltransferase"/>
</dbReference>
<evidence type="ECO:0000313" key="2">
    <source>
        <dbReference type="EMBL" id="RGM75336.1"/>
    </source>
</evidence>
<dbReference type="CDD" id="cd04301">
    <property type="entry name" value="NAT_SF"/>
    <property type="match status" value="1"/>
</dbReference>
<name>A0A3E4YKP7_9FIRM</name>
<evidence type="ECO:0000313" key="3">
    <source>
        <dbReference type="Proteomes" id="UP000260758"/>
    </source>
</evidence>
<feature type="domain" description="N-acetyltransferase" evidence="1">
    <location>
        <begin position="13"/>
        <end position="167"/>
    </location>
</feature>
<dbReference type="InterPro" id="IPR000182">
    <property type="entry name" value="GNAT_dom"/>
</dbReference>
<reference evidence="2 3" key="1">
    <citation type="submission" date="2018-08" db="EMBL/GenBank/DDBJ databases">
        <title>A genome reference for cultivated species of the human gut microbiota.</title>
        <authorList>
            <person name="Zou Y."/>
            <person name="Xue W."/>
            <person name="Luo G."/>
        </authorList>
    </citation>
    <scope>NUCLEOTIDE SEQUENCE [LARGE SCALE GENOMIC DNA]</scope>
    <source>
        <strain evidence="2 3">OM07-13</strain>
    </source>
</reference>
<dbReference type="EMBL" id="QSTP01000001">
    <property type="protein sequence ID" value="RGM75336.1"/>
    <property type="molecule type" value="Genomic_DNA"/>
</dbReference>
<dbReference type="PROSITE" id="PS51186">
    <property type="entry name" value="GNAT"/>
    <property type="match status" value="1"/>
</dbReference>
<accession>A0A3E4YKP7</accession>
<sequence>MKKGWCFWKGLYMRYKSYSTCDSQGRSQIKEIYEISFPKSEKFPFWVLKQCAKENNVRLDAIIDHNTDKIIGMSFLIFYDDIAYLMYVAIYKKYRNKGFGSLVLRDLILRQVDVSILLCIERPSAKKEDIKARRKYFYLRNGFYETGCFIEDSDVEYEFLSSSKERIITENDLKKRYSCMTRNPLMKFIIKNSFDNNINFID</sequence>
<dbReference type="AlphaFoldDB" id="A0A3E4YKP7"/>
<dbReference type="Pfam" id="PF13508">
    <property type="entry name" value="Acetyltransf_7"/>
    <property type="match status" value="1"/>
</dbReference>
<proteinExistence type="predicted"/>
<organism evidence="2 3">
    <name type="scientific">Agathobacter rectalis</name>
    <dbReference type="NCBI Taxonomy" id="39491"/>
    <lineage>
        <taxon>Bacteria</taxon>
        <taxon>Bacillati</taxon>
        <taxon>Bacillota</taxon>
        <taxon>Clostridia</taxon>
        <taxon>Lachnospirales</taxon>
        <taxon>Lachnospiraceae</taxon>
        <taxon>Agathobacter</taxon>
    </lineage>
</organism>
<gene>
    <name evidence="2" type="ORF">DXB99_02025</name>
</gene>
<protein>
    <submittedName>
        <fullName evidence="2">N-acetyltransferase</fullName>
    </submittedName>
</protein>
<dbReference type="SUPFAM" id="SSF55729">
    <property type="entry name" value="Acyl-CoA N-acyltransferases (Nat)"/>
    <property type="match status" value="1"/>
</dbReference>
<comment type="caution">
    <text evidence="2">The sequence shown here is derived from an EMBL/GenBank/DDBJ whole genome shotgun (WGS) entry which is preliminary data.</text>
</comment>
<keyword evidence="2" id="KW-0808">Transferase</keyword>
<dbReference type="Proteomes" id="UP000260758">
    <property type="component" value="Unassembled WGS sequence"/>
</dbReference>
<evidence type="ECO:0000259" key="1">
    <source>
        <dbReference type="PROSITE" id="PS51186"/>
    </source>
</evidence>
<dbReference type="Gene3D" id="3.40.630.30">
    <property type="match status" value="1"/>
</dbReference>